<evidence type="ECO:0000259" key="3">
    <source>
        <dbReference type="Pfam" id="PF13837"/>
    </source>
</evidence>
<dbReference type="OrthoDB" id="6613329at2759"/>
<gene>
    <name evidence="4" type="ORF">PHAECO_LOCUS9680</name>
</gene>
<proteinExistence type="predicted"/>
<feature type="compositionally biased region" description="Acidic residues" evidence="2">
    <location>
        <begin position="55"/>
        <end position="64"/>
    </location>
</feature>
<dbReference type="Proteomes" id="UP001153737">
    <property type="component" value="Chromosome 5"/>
</dbReference>
<dbReference type="InterPro" id="IPR044822">
    <property type="entry name" value="Myb_DNA-bind_4"/>
</dbReference>
<protein>
    <recommendedName>
        <fullName evidence="3">Myb/SANT-like DNA-binding domain-containing protein</fullName>
    </recommendedName>
</protein>
<evidence type="ECO:0000256" key="1">
    <source>
        <dbReference type="SAM" id="Coils"/>
    </source>
</evidence>
<feature type="compositionally biased region" description="Polar residues" evidence="2">
    <location>
        <begin position="196"/>
        <end position="230"/>
    </location>
</feature>
<feature type="coiled-coil region" evidence="1">
    <location>
        <begin position="248"/>
        <end position="286"/>
    </location>
</feature>
<reference evidence="4" key="2">
    <citation type="submission" date="2022-10" db="EMBL/GenBank/DDBJ databases">
        <authorList>
            <consortium name="ENA_rothamsted_submissions"/>
            <consortium name="culmorum"/>
            <person name="King R."/>
        </authorList>
    </citation>
    <scope>NUCLEOTIDE SEQUENCE</scope>
</reference>
<dbReference type="Pfam" id="PF13837">
    <property type="entry name" value="Myb_DNA-bind_4"/>
    <property type="match status" value="1"/>
</dbReference>
<reference evidence="4" key="1">
    <citation type="submission" date="2022-01" db="EMBL/GenBank/DDBJ databases">
        <authorList>
            <person name="King R."/>
        </authorList>
    </citation>
    <scope>NUCLEOTIDE SEQUENCE</scope>
</reference>
<keyword evidence="5" id="KW-1185">Reference proteome</keyword>
<dbReference type="Gene3D" id="1.10.10.60">
    <property type="entry name" value="Homeodomain-like"/>
    <property type="match status" value="1"/>
</dbReference>
<name>A0A9P0DVX0_PHACE</name>
<dbReference type="EMBL" id="OU896711">
    <property type="protein sequence ID" value="CAH1171022.1"/>
    <property type="molecule type" value="Genomic_DNA"/>
</dbReference>
<dbReference type="PANTHER" id="PTHR47595:SF1">
    <property type="entry name" value="MYB_SANT-LIKE DNA-BINDING DOMAIN-CONTAINING PROTEIN"/>
    <property type="match status" value="1"/>
</dbReference>
<feature type="region of interest" description="Disordered" evidence="2">
    <location>
        <begin position="190"/>
        <end position="238"/>
    </location>
</feature>
<sequence length="290" mass="33420">MNREPLNGEIIKTDDGQYIRYNTQIGCYELLEGNQPLLTAQLTDPVAVGSSTPNIDEDEPDASDADMLKKRRLWDFATTLLMMDECTTFKKELLDPKMKNTAIYKKITKKMAEHGHNVTPEQIHNRMKTLINKYEEVRDHNNARGSSFKDWEYYEILENYMGQTPNITPIASCSSLEKNIMNAINAKIPVKKKQQNSESGPSSTIPNCSPLHSRNTTDVTTNNVASTESPKQAKRFRPSPRVEMIAFLKDYKEDMKKREVERMKMMQQHHEENKEMVSELISLLKETKQE</sequence>
<accession>A0A9P0DVX0</accession>
<organism evidence="4 5">
    <name type="scientific">Phaedon cochleariae</name>
    <name type="common">Mustard beetle</name>
    <dbReference type="NCBI Taxonomy" id="80249"/>
    <lineage>
        <taxon>Eukaryota</taxon>
        <taxon>Metazoa</taxon>
        <taxon>Ecdysozoa</taxon>
        <taxon>Arthropoda</taxon>
        <taxon>Hexapoda</taxon>
        <taxon>Insecta</taxon>
        <taxon>Pterygota</taxon>
        <taxon>Neoptera</taxon>
        <taxon>Endopterygota</taxon>
        <taxon>Coleoptera</taxon>
        <taxon>Polyphaga</taxon>
        <taxon>Cucujiformia</taxon>
        <taxon>Chrysomeloidea</taxon>
        <taxon>Chrysomelidae</taxon>
        <taxon>Chrysomelinae</taxon>
        <taxon>Chrysomelini</taxon>
        <taxon>Phaedon</taxon>
    </lineage>
</organism>
<keyword evidence="1" id="KW-0175">Coiled coil</keyword>
<dbReference type="PANTHER" id="PTHR47595">
    <property type="entry name" value="HEAT SHOCK 70 KDA PROTEIN 14"/>
    <property type="match status" value="1"/>
</dbReference>
<feature type="region of interest" description="Disordered" evidence="2">
    <location>
        <begin position="45"/>
        <end position="64"/>
    </location>
</feature>
<feature type="domain" description="Myb/SANT-like DNA-binding" evidence="3">
    <location>
        <begin position="72"/>
        <end position="159"/>
    </location>
</feature>
<dbReference type="AlphaFoldDB" id="A0A9P0DVX0"/>
<evidence type="ECO:0000313" key="4">
    <source>
        <dbReference type="EMBL" id="CAH1171022.1"/>
    </source>
</evidence>
<evidence type="ECO:0000256" key="2">
    <source>
        <dbReference type="SAM" id="MobiDB-lite"/>
    </source>
</evidence>
<evidence type="ECO:0000313" key="5">
    <source>
        <dbReference type="Proteomes" id="UP001153737"/>
    </source>
</evidence>